<dbReference type="Pfam" id="PF13715">
    <property type="entry name" value="CarbopepD_reg_2"/>
    <property type="match status" value="1"/>
</dbReference>
<evidence type="ECO:0000313" key="2">
    <source>
        <dbReference type="EMBL" id="KGO81526.1"/>
    </source>
</evidence>
<organism evidence="2 3">
    <name type="scientific">Flavobacterium beibuense F44-8</name>
    <dbReference type="NCBI Taxonomy" id="1406840"/>
    <lineage>
        <taxon>Bacteria</taxon>
        <taxon>Pseudomonadati</taxon>
        <taxon>Bacteroidota</taxon>
        <taxon>Flavobacteriia</taxon>
        <taxon>Flavobacteriales</taxon>
        <taxon>Flavobacteriaceae</taxon>
        <taxon>Flavobacterium</taxon>
    </lineage>
</organism>
<sequence length="395" mass="45575">MKKLFLLLLLVVTTSSIAQNLLKGTVKDLSTQENMELVTVSTIDQQNNTISNTEGNFQLSYPDGTETILLSYLGYAPLEVNLTNLPQDNIFYLEPTDFELEEIVVISTPLNEFVEQLVKNSYNHLNAPFLLSTYYREFVKINDTYSKFSDGLIDYNVDKRRKEIKSDVVVKQSRAFKLNGDEESMLAAEMTSPLDLRKAVSRDCNFGVLDHVFGKKEFKKYSFIVKSQKDANGSDVQTIYYEPLPEIEEPLYAGSVTYDPAKNLILAMELYMAPSHRQYSKLRNFLIIKARLENLGYKCLFKLTNDNYMLSYSCVYGDIYIKNKKRFDDNIIFKSDLIVTNFTSDLSSFNKKEKYRDKDLYQAGTNYTEEFWKKNNSILLTAEEEEIISSLKDVK</sequence>
<dbReference type="EMBL" id="JRLV01000007">
    <property type="protein sequence ID" value="KGO81526.1"/>
    <property type="molecule type" value="Genomic_DNA"/>
</dbReference>
<dbReference type="AlphaFoldDB" id="A0A0A2LQC3"/>
<keyword evidence="1" id="KW-0732">Signal</keyword>
<dbReference type="InterPro" id="IPR008969">
    <property type="entry name" value="CarboxyPept-like_regulatory"/>
</dbReference>
<evidence type="ECO:0000313" key="3">
    <source>
        <dbReference type="Proteomes" id="UP000030129"/>
    </source>
</evidence>
<evidence type="ECO:0008006" key="4">
    <source>
        <dbReference type="Google" id="ProtNLM"/>
    </source>
</evidence>
<dbReference type="SUPFAM" id="SSF49464">
    <property type="entry name" value="Carboxypeptidase regulatory domain-like"/>
    <property type="match status" value="1"/>
</dbReference>
<dbReference type="Gene3D" id="2.60.40.1120">
    <property type="entry name" value="Carboxypeptidase-like, regulatory domain"/>
    <property type="match status" value="1"/>
</dbReference>
<dbReference type="Proteomes" id="UP000030129">
    <property type="component" value="Unassembled WGS sequence"/>
</dbReference>
<comment type="caution">
    <text evidence="2">The sequence shown here is derived from an EMBL/GenBank/DDBJ whole genome shotgun (WGS) entry which is preliminary data.</text>
</comment>
<dbReference type="STRING" id="1406840.Q763_07725"/>
<evidence type="ECO:0000256" key="1">
    <source>
        <dbReference type="SAM" id="SignalP"/>
    </source>
</evidence>
<dbReference type="eggNOG" id="COG1470">
    <property type="taxonomic scope" value="Bacteria"/>
</dbReference>
<protein>
    <recommendedName>
        <fullName evidence="4">Carboxypeptidase-like regulatory domain-containing protein</fullName>
    </recommendedName>
</protein>
<name>A0A0A2LQC3_9FLAO</name>
<reference evidence="2 3" key="1">
    <citation type="submission" date="2013-09" db="EMBL/GenBank/DDBJ databases">
        <authorList>
            <person name="Zeng Z."/>
            <person name="Chen C."/>
        </authorList>
    </citation>
    <scope>NUCLEOTIDE SEQUENCE [LARGE SCALE GENOMIC DNA]</scope>
    <source>
        <strain evidence="2 3">F44-8</strain>
    </source>
</reference>
<feature type="chain" id="PRO_5001990482" description="Carboxypeptidase-like regulatory domain-containing protein" evidence="1">
    <location>
        <begin position="19"/>
        <end position="395"/>
    </location>
</feature>
<accession>A0A0A2LQC3</accession>
<keyword evidence="3" id="KW-1185">Reference proteome</keyword>
<dbReference type="RefSeq" id="WP_035132827.1">
    <property type="nucleotide sequence ID" value="NZ_JRLV01000007.1"/>
</dbReference>
<proteinExistence type="predicted"/>
<gene>
    <name evidence="2" type="ORF">Q763_07725</name>
</gene>
<feature type="signal peptide" evidence="1">
    <location>
        <begin position="1"/>
        <end position="18"/>
    </location>
</feature>